<feature type="transmembrane region" description="Helical" evidence="1">
    <location>
        <begin position="40"/>
        <end position="64"/>
    </location>
</feature>
<feature type="transmembrane region" description="Helical" evidence="1">
    <location>
        <begin position="7"/>
        <end position="28"/>
    </location>
</feature>
<evidence type="ECO:0000256" key="1">
    <source>
        <dbReference type="SAM" id="Phobius"/>
    </source>
</evidence>
<evidence type="ECO:0000313" key="3">
    <source>
        <dbReference type="Proteomes" id="UP000593567"/>
    </source>
</evidence>
<protein>
    <submittedName>
        <fullName evidence="2">Uncharacterized protein</fullName>
    </submittedName>
</protein>
<proteinExistence type="predicted"/>
<keyword evidence="1" id="KW-0472">Membrane</keyword>
<evidence type="ECO:0000313" key="2">
    <source>
        <dbReference type="EMBL" id="KAF6017375.1"/>
    </source>
</evidence>
<accession>A0A7J7IU93</accession>
<name>A0A7J7IU93_BUGNE</name>
<dbReference type="Proteomes" id="UP000593567">
    <property type="component" value="Unassembled WGS sequence"/>
</dbReference>
<dbReference type="AlphaFoldDB" id="A0A7J7IU93"/>
<reference evidence="2" key="1">
    <citation type="submission" date="2020-06" db="EMBL/GenBank/DDBJ databases">
        <title>Draft genome of Bugula neritina, a colonial animal packing powerful symbionts and potential medicines.</title>
        <authorList>
            <person name="Rayko M."/>
        </authorList>
    </citation>
    <scope>NUCLEOTIDE SEQUENCE [LARGE SCALE GENOMIC DNA]</scope>
    <source>
        <strain evidence="2">Kwan_BN1</strain>
    </source>
</reference>
<keyword evidence="1" id="KW-0812">Transmembrane</keyword>
<organism evidence="2 3">
    <name type="scientific">Bugula neritina</name>
    <name type="common">Brown bryozoan</name>
    <name type="synonym">Sertularia neritina</name>
    <dbReference type="NCBI Taxonomy" id="10212"/>
    <lineage>
        <taxon>Eukaryota</taxon>
        <taxon>Metazoa</taxon>
        <taxon>Spiralia</taxon>
        <taxon>Lophotrochozoa</taxon>
        <taxon>Bryozoa</taxon>
        <taxon>Gymnolaemata</taxon>
        <taxon>Cheilostomatida</taxon>
        <taxon>Flustrina</taxon>
        <taxon>Buguloidea</taxon>
        <taxon>Bugulidae</taxon>
        <taxon>Bugula</taxon>
    </lineage>
</organism>
<gene>
    <name evidence="2" type="ORF">EB796_024312</name>
</gene>
<keyword evidence="3" id="KW-1185">Reference proteome</keyword>
<sequence>MRRSVVGGVAFLSTFALSLCFCLFFIAIPLLPVLFISPKWFRVIIDLLGTFILTFFSGLMELLYGIKFRGKWR</sequence>
<keyword evidence="1" id="KW-1133">Transmembrane helix</keyword>
<dbReference type="EMBL" id="VXIV02003405">
    <property type="protein sequence ID" value="KAF6017375.1"/>
    <property type="molecule type" value="Genomic_DNA"/>
</dbReference>
<comment type="caution">
    <text evidence="2">The sequence shown here is derived from an EMBL/GenBank/DDBJ whole genome shotgun (WGS) entry which is preliminary data.</text>
</comment>